<gene>
    <name evidence="1" type="ORF">EJ08DRAFT_694102</name>
</gene>
<dbReference type="Proteomes" id="UP000800235">
    <property type="component" value="Unassembled WGS sequence"/>
</dbReference>
<dbReference type="EMBL" id="MU007018">
    <property type="protein sequence ID" value="KAF2434077.1"/>
    <property type="molecule type" value="Genomic_DNA"/>
</dbReference>
<comment type="caution">
    <text evidence="1">The sequence shown here is derived from an EMBL/GenBank/DDBJ whole genome shotgun (WGS) entry which is preliminary data.</text>
</comment>
<dbReference type="OrthoDB" id="5428901at2759"/>
<organism evidence="1 2">
    <name type="scientific">Tothia fuscella</name>
    <dbReference type="NCBI Taxonomy" id="1048955"/>
    <lineage>
        <taxon>Eukaryota</taxon>
        <taxon>Fungi</taxon>
        <taxon>Dikarya</taxon>
        <taxon>Ascomycota</taxon>
        <taxon>Pezizomycotina</taxon>
        <taxon>Dothideomycetes</taxon>
        <taxon>Pleosporomycetidae</taxon>
        <taxon>Venturiales</taxon>
        <taxon>Cylindrosympodiaceae</taxon>
        <taxon>Tothia</taxon>
    </lineage>
</organism>
<dbReference type="Pfam" id="PF11915">
    <property type="entry name" value="DUF3433"/>
    <property type="match status" value="1"/>
</dbReference>
<evidence type="ECO:0000313" key="2">
    <source>
        <dbReference type="Proteomes" id="UP000800235"/>
    </source>
</evidence>
<sequence length="206" mass="22368">MIAVMYGVLWKCIFSRIKEMEPFFQLTKPGGAKAESSILLSYVDASLPKVFILSALERYGLTLAGAMNSGLVLICTALALEVLYIQTTDSCTSLPNGAGQDCKASLASFDVDDPFAEPTSIVGIATLMKHIDPGFNRDNTQLLTHNMSGIYPDKRYMLTSENEGGPMITVLSERDMGASCIASSAKKKPKRDFAVHPASMIALWLF</sequence>
<name>A0A9P4U2L7_9PEZI</name>
<evidence type="ECO:0000313" key="1">
    <source>
        <dbReference type="EMBL" id="KAF2434077.1"/>
    </source>
</evidence>
<keyword evidence="2" id="KW-1185">Reference proteome</keyword>
<reference evidence="1" key="1">
    <citation type="journal article" date="2020" name="Stud. Mycol.">
        <title>101 Dothideomycetes genomes: a test case for predicting lifestyles and emergence of pathogens.</title>
        <authorList>
            <person name="Haridas S."/>
            <person name="Albert R."/>
            <person name="Binder M."/>
            <person name="Bloem J."/>
            <person name="Labutti K."/>
            <person name="Salamov A."/>
            <person name="Andreopoulos B."/>
            <person name="Baker S."/>
            <person name="Barry K."/>
            <person name="Bills G."/>
            <person name="Bluhm B."/>
            <person name="Cannon C."/>
            <person name="Castanera R."/>
            <person name="Culley D."/>
            <person name="Daum C."/>
            <person name="Ezra D."/>
            <person name="Gonzalez J."/>
            <person name="Henrissat B."/>
            <person name="Kuo A."/>
            <person name="Liang C."/>
            <person name="Lipzen A."/>
            <person name="Lutzoni F."/>
            <person name="Magnuson J."/>
            <person name="Mondo S."/>
            <person name="Nolan M."/>
            <person name="Ohm R."/>
            <person name="Pangilinan J."/>
            <person name="Park H.-J."/>
            <person name="Ramirez L."/>
            <person name="Alfaro M."/>
            <person name="Sun H."/>
            <person name="Tritt A."/>
            <person name="Yoshinaga Y."/>
            <person name="Zwiers L.-H."/>
            <person name="Turgeon B."/>
            <person name="Goodwin S."/>
            <person name="Spatafora J."/>
            <person name="Crous P."/>
            <person name="Grigoriev I."/>
        </authorList>
    </citation>
    <scope>NUCLEOTIDE SEQUENCE</scope>
    <source>
        <strain evidence="1">CBS 130266</strain>
    </source>
</reference>
<dbReference type="InterPro" id="IPR021840">
    <property type="entry name" value="DUF3433"/>
</dbReference>
<accession>A0A9P4U2L7</accession>
<dbReference type="AlphaFoldDB" id="A0A9P4U2L7"/>
<protein>
    <submittedName>
        <fullName evidence="1">Uncharacterized protein</fullName>
    </submittedName>
</protein>
<proteinExistence type="predicted"/>